<keyword evidence="2" id="KW-1185">Reference proteome</keyword>
<dbReference type="Proteomes" id="UP000037923">
    <property type="component" value="Unassembled WGS sequence"/>
</dbReference>
<reference evidence="1 2" key="1">
    <citation type="submission" date="2015-07" db="EMBL/GenBank/DDBJ databases">
        <title>High-quality genome of monoxenous trypanosomatid Leptomonas pyrrhocoris.</title>
        <authorList>
            <person name="Flegontov P."/>
            <person name="Butenko A."/>
            <person name="Firsov S."/>
            <person name="Vlcek C."/>
            <person name="Logacheva M.D."/>
            <person name="Field M."/>
            <person name="Filatov D."/>
            <person name="Flegontova O."/>
            <person name="Gerasimov E."/>
            <person name="Jackson A.P."/>
            <person name="Kelly S."/>
            <person name="Opperdoes F."/>
            <person name="O'Reilly A."/>
            <person name="Votypka J."/>
            <person name="Yurchenko V."/>
            <person name="Lukes J."/>
        </authorList>
    </citation>
    <scope>NUCLEOTIDE SEQUENCE [LARGE SCALE GENOMIC DNA]</scope>
    <source>
        <strain evidence="1">H10</strain>
    </source>
</reference>
<dbReference type="OMA" id="QRAVNAC"/>
<dbReference type="SUPFAM" id="SSF52821">
    <property type="entry name" value="Rhodanese/Cell cycle control phosphatase"/>
    <property type="match status" value="1"/>
</dbReference>
<organism evidence="1 2">
    <name type="scientific">Leptomonas pyrrhocoris</name>
    <name type="common">Firebug parasite</name>
    <dbReference type="NCBI Taxonomy" id="157538"/>
    <lineage>
        <taxon>Eukaryota</taxon>
        <taxon>Discoba</taxon>
        <taxon>Euglenozoa</taxon>
        <taxon>Kinetoplastea</taxon>
        <taxon>Metakinetoplastina</taxon>
        <taxon>Trypanosomatida</taxon>
        <taxon>Trypanosomatidae</taxon>
        <taxon>Leishmaniinae</taxon>
        <taxon>Leptomonas</taxon>
    </lineage>
</organism>
<dbReference type="VEuPathDB" id="TriTrypDB:LpyrH10_40_0080"/>
<name>A0A0M9FPD8_LEPPY</name>
<dbReference type="OrthoDB" id="277723at2759"/>
<sequence>MAQWIPKTAWKVSNLNKRYGTPYMSKGHAALDPQHSLDAYASLLHNVSAEAIRNAIAAIGGLSAGAVVVDVRNEAERRQQPLISSAVVALHPHDILSGAAAPILPTDKNRAEVFVAASDSQRAVNTCAALRRWGYTNVSAVSASAVAEALADAQASEAAAAGTAAASEAAAR</sequence>
<dbReference type="Gene3D" id="3.40.250.10">
    <property type="entry name" value="Rhodanese-like domain"/>
    <property type="match status" value="1"/>
</dbReference>
<dbReference type="RefSeq" id="XP_015651605.1">
    <property type="nucleotide sequence ID" value="XM_015809802.1"/>
</dbReference>
<gene>
    <name evidence="1" type="ORF">ABB37_10068</name>
</gene>
<dbReference type="GeneID" id="26910348"/>
<evidence type="ECO:0008006" key="3">
    <source>
        <dbReference type="Google" id="ProtNLM"/>
    </source>
</evidence>
<dbReference type="EMBL" id="LGTL01000040">
    <property type="protein sequence ID" value="KPA73166.1"/>
    <property type="molecule type" value="Genomic_DNA"/>
</dbReference>
<comment type="caution">
    <text evidence="1">The sequence shown here is derived from an EMBL/GenBank/DDBJ whole genome shotgun (WGS) entry which is preliminary data.</text>
</comment>
<evidence type="ECO:0000313" key="1">
    <source>
        <dbReference type="EMBL" id="KPA73166.1"/>
    </source>
</evidence>
<protein>
    <recommendedName>
        <fullName evidence="3">Rhodanese domain-containing protein</fullName>
    </recommendedName>
</protein>
<dbReference type="InterPro" id="IPR036873">
    <property type="entry name" value="Rhodanese-like_dom_sf"/>
</dbReference>
<evidence type="ECO:0000313" key="2">
    <source>
        <dbReference type="Proteomes" id="UP000037923"/>
    </source>
</evidence>
<dbReference type="AlphaFoldDB" id="A0A0M9FPD8"/>
<accession>A0A0M9FPD8</accession>
<proteinExistence type="predicted"/>